<evidence type="ECO:0000256" key="3">
    <source>
        <dbReference type="ARBA" id="ARBA00022553"/>
    </source>
</evidence>
<dbReference type="Gene3D" id="1.10.287.130">
    <property type="match status" value="1"/>
</dbReference>
<name>A0A2G8REQ1_9RHOB</name>
<dbReference type="EC" id="2.7.13.3" evidence="2"/>
<evidence type="ECO:0000256" key="7">
    <source>
        <dbReference type="ARBA" id="ARBA00022840"/>
    </source>
</evidence>
<evidence type="ECO:0000256" key="8">
    <source>
        <dbReference type="ARBA" id="ARBA00023012"/>
    </source>
</evidence>
<evidence type="ECO:0000256" key="1">
    <source>
        <dbReference type="ARBA" id="ARBA00000085"/>
    </source>
</evidence>
<organism evidence="13 14">
    <name type="scientific">Puniceibacterium antarcticum</name>
    <dbReference type="NCBI Taxonomy" id="1206336"/>
    <lineage>
        <taxon>Bacteria</taxon>
        <taxon>Pseudomonadati</taxon>
        <taxon>Pseudomonadota</taxon>
        <taxon>Alphaproteobacteria</taxon>
        <taxon>Rhodobacterales</taxon>
        <taxon>Paracoccaceae</taxon>
        <taxon>Puniceibacterium</taxon>
    </lineage>
</organism>
<evidence type="ECO:0000256" key="2">
    <source>
        <dbReference type="ARBA" id="ARBA00012438"/>
    </source>
</evidence>
<dbReference type="Pfam" id="PF00072">
    <property type="entry name" value="Response_reg"/>
    <property type="match status" value="1"/>
</dbReference>
<keyword evidence="7" id="KW-0067">ATP-binding</keyword>
<keyword evidence="6" id="KW-0418">Kinase</keyword>
<dbReference type="InterPro" id="IPR005467">
    <property type="entry name" value="His_kinase_dom"/>
</dbReference>
<proteinExistence type="predicted"/>
<keyword evidence="3 9" id="KW-0597">Phosphoprotein</keyword>
<dbReference type="CDD" id="cd00082">
    <property type="entry name" value="HisKA"/>
    <property type="match status" value="1"/>
</dbReference>
<evidence type="ECO:0000256" key="10">
    <source>
        <dbReference type="SAM" id="MobiDB-lite"/>
    </source>
</evidence>
<dbReference type="Proteomes" id="UP000231259">
    <property type="component" value="Unassembled WGS sequence"/>
</dbReference>
<dbReference type="SUPFAM" id="SSF55785">
    <property type="entry name" value="PYP-like sensor domain (PAS domain)"/>
    <property type="match status" value="3"/>
</dbReference>
<dbReference type="PROSITE" id="PS50110">
    <property type="entry name" value="RESPONSE_REGULATORY"/>
    <property type="match status" value="1"/>
</dbReference>
<sequence>MSSEVGSDTVPDLAANAPCGLVQIRHDGLISAANAEFLHWIGTAPENAIGILKFMDVLSPGAQIFFEMHLMPRLKISHRLEETAFHIQRPGTGRWDVLMTGRVLDDVGNIALALVPSGNRRRFERIQSGMRDAAEQEVNWLRQVESLGHVGAWSYSLESGVMEWSDQMFALHDLPVGESPGVETAAHFFAADQMRNAWRAGLRAAENGAHFEFEARIISVLDRIRHVRVKGQAEWKFGRVRRVVGIFQDISEQRQAEEERDLVKSRALSVTDNLPGAVMSFEKGAGGAVAVTFVSAGCETLWGYRPEDICRNPALLDGTTRGEDPVGLLAALELVSEPRLQGRFRIISLDGTARWIEMKGTVSRVQSDRLRGDCVLIDVTREVSAEVELASMAQIAQQAQKHDSLGKLTGGVAHDFNNLLSIVSGNLELLKEEISPEEKLSCIDVALDAVQRGAGLTQSMLAFARRTRLEPSIFDINDLVRKTASWAGRTLPATINIALELTEEPQMVKADSNLVASALLNLLINARDAMPEGGQLRIMSKTKKISYPKAAELAGDLSVGNYTVLSVMDSGEGIPDRNLPKIFEPFFSTKPPGRGSGLGLSMIHGFMKQSGGIVTVQSKLGSGTTFQLLFPTAEAQAGTEKPLILSENESERKSARILIVEDEADVLTVLQKLLNAAGYATIAARSGDEALAIHTQDPNFDLLLTDIVMPGKVQGNDLALLLRRIRPDLPVIFMTGYASSVVFEMQGVLPSDNWLVKPILRHDLLDVIARVRQDDRDSLSTRPSRTQSDGTLKQTDRFPN</sequence>
<comment type="caution">
    <text evidence="13">The sequence shown here is derived from an EMBL/GenBank/DDBJ whole genome shotgun (WGS) entry which is preliminary data.</text>
</comment>
<dbReference type="InterPro" id="IPR036890">
    <property type="entry name" value="HATPase_C_sf"/>
</dbReference>
<dbReference type="AlphaFoldDB" id="A0A2G8REQ1"/>
<feature type="domain" description="Histidine kinase" evidence="11">
    <location>
        <begin position="411"/>
        <end position="634"/>
    </location>
</feature>
<evidence type="ECO:0000256" key="9">
    <source>
        <dbReference type="PROSITE-ProRule" id="PRU00169"/>
    </source>
</evidence>
<keyword evidence="5" id="KW-0547">Nucleotide-binding</keyword>
<dbReference type="SUPFAM" id="SSF55874">
    <property type="entry name" value="ATPase domain of HSP90 chaperone/DNA topoisomerase II/histidine kinase"/>
    <property type="match status" value="1"/>
</dbReference>
<dbReference type="PRINTS" id="PR00344">
    <property type="entry name" value="BCTRLSENSOR"/>
</dbReference>
<dbReference type="Gene3D" id="3.40.50.2300">
    <property type="match status" value="1"/>
</dbReference>
<accession>A0A2G8REQ1</accession>
<comment type="catalytic activity">
    <reaction evidence="1">
        <text>ATP + protein L-histidine = ADP + protein N-phospho-L-histidine.</text>
        <dbReference type="EC" id="2.7.13.3"/>
    </reaction>
</comment>
<dbReference type="EMBL" id="AWWI01000067">
    <property type="protein sequence ID" value="PIL20064.1"/>
    <property type="molecule type" value="Genomic_DNA"/>
</dbReference>
<dbReference type="Gene3D" id="3.30.450.20">
    <property type="entry name" value="PAS domain"/>
    <property type="match status" value="2"/>
</dbReference>
<reference evidence="13 14" key="1">
    <citation type="submission" date="2013-09" db="EMBL/GenBank/DDBJ databases">
        <title>Genome sequencing of Phaeobacter antarcticus sp. nov. SM1211.</title>
        <authorList>
            <person name="Zhang X.-Y."/>
            <person name="Liu C."/>
            <person name="Chen X.-L."/>
            <person name="Xie B.-B."/>
            <person name="Qin Q.-L."/>
            <person name="Rong J.-C."/>
            <person name="Zhang Y.-Z."/>
        </authorList>
    </citation>
    <scope>NUCLEOTIDE SEQUENCE [LARGE SCALE GENOMIC DNA]</scope>
    <source>
        <strain evidence="13 14">SM1211</strain>
    </source>
</reference>
<dbReference type="SMART" id="SM00388">
    <property type="entry name" value="HisKA"/>
    <property type="match status" value="1"/>
</dbReference>
<dbReference type="InterPro" id="IPR003661">
    <property type="entry name" value="HisK_dim/P_dom"/>
</dbReference>
<dbReference type="InterPro" id="IPR035965">
    <property type="entry name" value="PAS-like_dom_sf"/>
</dbReference>
<feature type="modified residue" description="4-aspartylphosphate" evidence="9">
    <location>
        <position position="706"/>
    </location>
</feature>
<dbReference type="Pfam" id="PF00512">
    <property type="entry name" value="HisKA"/>
    <property type="match status" value="1"/>
</dbReference>
<dbReference type="SUPFAM" id="SSF47384">
    <property type="entry name" value="Homodimeric domain of signal transducing histidine kinase"/>
    <property type="match status" value="1"/>
</dbReference>
<dbReference type="SMART" id="SM00448">
    <property type="entry name" value="REC"/>
    <property type="match status" value="1"/>
</dbReference>
<dbReference type="RefSeq" id="WP_099911023.1">
    <property type="nucleotide sequence ID" value="NZ_AWWI01000067.1"/>
</dbReference>
<dbReference type="OrthoDB" id="9796100at2"/>
<dbReference type="PANTHER" id="PTHR43065:SF46">
    <property type="entry name" value="C4-DICARBOXYLATE TRANSPORT SENSOR PROTEIN DCTB"/>
    <property type="match status" value="1"/>
</dbReference>
<dbReference type="PANTHER" id="PTHR43065">
    <property type="entry name" value="SENSOR HISTIDINE KINASE"/>
    <property type="match status" value="1"/>
</dbReference>
<feature type="domain" description="Response regulatory" evidence="12">
    <location>
        <begin position="656"/>
        <end position="772"/>
    </location>
</feature>
<dbReference type="SUPFAM" id="SSF52172">
    <property type="entry name" value="CheY-like"/>
    <property type="match status" value="1"/>
</dbReference>
<dbReference type="InterPro" id="IPR003594">
    <property type="entry name" value="HATPase_dom"/>
</dbReference>
<protein>
    <recommendedName>
        <fullName evidence="2">histidine kinase</fullName>
        <ecNumber evidence="2">2.7.13.3</ecNumber>
    </recommendedName>
</protein>
<evidence type="ECO:0000313" key="13">
    <source>
        <dbReference type="EMBL" id="PIL20064.1"/>
    </source>
</evidence>
<dbReference type="Pfam" id="PF02518">
    <property type="entry name" value="HATPase_c"/>
    <property type="match status" value="1"/>
</dbReference>
<dbReference type="InterPro" id="IPR004358">
    <property type="entry name" value="Sig_transdc_His_kin-like_C"/>
</dbReference>
<dbReference type="Gene3D" id="3.30.565.10">
    <property type="entry name" value="Histidine kinase-like ATPase, C-terminal domain"/>
    <property type="match status" value="1"/>
</dbReference>
<keyword evidence="8" id="KW-0902">Two-component regulatory system</keyword>
<dbReference type="PROSITE" id="PS50109">
    <property type="entry name" value="HIS_KIN"/>
    <property type="match status" value="1"/>
</dbReference>
<dbReference type="InterPro" id="IPR001789">
    <property type="entry name" value="Sig_transdc_resp-reg_receiver"/>
</dbReference>
<evidence type="ECO:0000259" key="11">
    <source>
        <dbReference type="PROSITE" id="PS50109"/>
    </source>
</evidence>
<keyword evidence="4" id="KW-0808">Transferase</keyword>
<dbReference type="InterPro" id="IPR011006">
    <property type="entry name" value="CheY-like_superfamily"/>
</dbReference>
<evidence type="ECO:0000256" key="5">
    <source>
        <dbReference type="ARBA" id="ARBA00022741"/>
    </source>
</evidence>
<evidence type="ECO:0000256" key="4">
    <source>
        <dbReference type="ARBA" id="ARBA00022679"/>
    </source>
</evidence>
<dbReference type="GO" id="GO:0000155">
    <property type="term" value="F:phosphorelay sensor kinase activity"/>
    <property type="evidence" value="ECO:0007669"/>
    <property type="project" value="InterPro"/>
</dbReference>
<gene>
    <name evidence="13" type="ORF">P775_11315</name>
</gene>
<feature type="compositionally biased region" description="Polar residues" evidence="10">
    <location>
        <begin position="780"/>
        <end position="793"/>
    </location>
</feature>
<evidence type="ECO:0000313" key="14">
    <source>
        <dbReference type="Proteomes" id="UP000231259"/>
    </source>
</evidence>
<feature type="region of interest" description="Disordered" evidence="10">
    <location>
        <begin position="776"/>
        <end position="800"/>
    </location>
</feature>
<keyword evidence="14" id="KW-1185">Reference proteome</keyword>
<dbReference type="SMART" id="SM00387">
    <property type="entry name" value="HATPase_c"/>
    <property type="match status" value="1"/>
</dbReference>
<dbReference type="GO" id="GO:0005524">
    <property type="term" value="F:ATP binding"/>
    <property type="evidence" value="ECO:0007669"/>
    <property type="project" value="UniProtKB-KW"/>
</dbReference>
<evidence type="ECO:0000259" key="12">
    <source>
        <dbReference type="PROSITE" id="PS50110"/>
    </source>
</evidence>
<dbReference type="InterPro" id="IPR036097">
    <property type="entry name" value="HisK_dim/P_sf"/>
</dbReference>
<evidence type="ECO:0000256" key="6">
    <source>
        <dbReference type="ARBA" id="ARBA00022777"/>
    </source>
</evidence>